<gene>
    <name evidence="3" type="ORF">MEDL_19060</name>
</gene>
<evidence type="ECO:0000313" key="4">
    <source>
        <dbReference type="Proteomes" id="UP000683360"/>
    </source>
</evidence>
<sequence>MCDLDFQSNFLEIKIPKSKTDLYRRGNSVIIAKTRNELCPVFWLRKYIALAGIIEKSDEFLFTAINFMKISGEYKATNKSKSLSYTRCREILRSALKDIGLDSSIYALHSLRSGGVSVAANNKVPDRLLKVHGRWATDRAKDGYIKDSIEQKLLQSGNVRTYADNILIRNKGTMEADVLEPEYEGIIRNTLIEDLSKILYTYSNDGQILKELIQNAEDAGADKIAILYDERNSDKRIKQDSSYSKYFEGPALIVYNNEEFSDADWKGIRRIGTSIKKLDPSKVGRFGLGFKSVFHITDYPMIISGRLMMILDPYRDETRCCIPLELSKLKLYSGMNECYTALFQVFDFGQKVLDAGYYNGTMFRFPLRKETTELSDSVYNQEKINNLLRVFKKEASLTLLFLKSLEEVSLYECMDSIYEQNPDYIVTIGGSKSEIAKKSRKAMQFKTIPDEPVVNVYELVLVTTCKRQVENQKWLVMNRLEGISDASEGLLELATKLSYLPCVGIAVPVLSSDTFTGHIFCSLPLPMQAISMTKLPLHINGTFALSEDRKQLKWADKFSESNKEDSVQWNELLVSTVLPKAYIDLIMEIRNRNDEHLMLRCIPDPLEIDVIFQKCISELFRNLKDAPFLYTESGGGKWIRLKNAVFQIFSENTDEDIRETLIYTMKQYKSCLVDTTGYERVYDILTKAFGHQPQDASPQFISERLLKIGPAYKTFKEKHKLNLLVYLISSREDHLLKSLELLPLANGAFIKFATNKVSNIFVCSSIVRQLCPGIEARLVRTVSDQVDEWILRLAKSGRTQLIEPGQSDVLKLISQSIEKILGHNVSDIAPDDLLPVPLPDKLIKPKTSTEKSLAIHLGARHLSLKEVVETILKTYIGRSSTHNDTQKQIMMKYVIENMSLFLHDTDIKSLVRQIEFVRSENGDIRKPNELFDPTDQHLAQMFNDKGKFPQNHEMTYLNILKTFGLKSSADLSTTDINDVAICIQRKASLPQTPFIAEEQANGLLNILTKNEHILESFHRNRKLKDVLADLKIIRPLRKPKSYPEVLKWFDCPDAFCKPTEMVYNAENLVGSTMPLFPDLPMKLIQKLNPSCQDIPIAKVFEQLLLLSKSYSEMYKPEFHHFVKQIYEFLNKATVDEALIGLIENRSVVWTGDGFCQPQKIYLNSNNDDIHLEPYLFQLPGEFIYMKDFFQRLGCKLWQSPEVLVDVQDQIKQHHIQVRTEIEYRRDLRHNINILNYFKSRSLCAIDFHVLIPVETEVENELVLKPIGECAYRSSHWSEDVKIIDEEEPFAVHPDISFAASIGIKSMEEHYLSDTGVLNWEQEVSLVTRIKSLLKGYRDGLSVPKELIQNADDAGATKVCFLYDERKNLDCRTNLLSKEMGECQGPALWIYNNTQFSETDLKNITKVEKETKDLSKIGKFGVGFCSVYNLTDVPSFVSGDTMVFFDPQGSYLMKNKTKGMRIDMKSQKNQRMLQRWSDQFKPFKNIFGCDLSTDGGRIPHFDGTLFRLPLRTRQQSSSELSSIVYSHDEMKELLDIFIESAGNLLLFTQNVSEIEIFHLSEIDTRRKKLIFKVSRNLTWHFPLTYKENEDDEKEHNKVPVLKNCSPKNDNALDKNSSFGTYQYSAEIEMRFKETGKQFHGQTGQSNKTNWMVSWASGTNECLRQSMQGIGANMLPIAAIAVMIEDKNGQRTAIPLSDAPYGFYKTSHLFCVLPLPIETPFNFHISGSFAVTQDRNQLSIETSDAKKHCEFSWNKAVMEDAVVQSLFSLLKGLKEKNIKPGIDLQLLWPVFNSYVEDIYKATKNGFIAELLSSNQKVIFQSDLNRWTEFSSCRMLDPQLSNSDVGNIAYKHALQYLKNQKIILIQMPDWLLADFKVVCGDSINDYVISTEMFYEKVFFPLVNEEAISAMDRNKLLLYAVDKNNDKINQMLTNHACFPSTRGVLRKPSDIILRPSLLSKLYIPGDGYFLEFSIQQEEERFELFKQMGMLYESLPDSLMIDRCASVENLSKKCVDCAMQRCKDIFEYFERYPPEMNNELVNALTKMKFVPVMIKPKHWPFKWKVVAGAEKNKFCRTKHKLEPFSEKIHLPQFFTMESPENLYFDDCKELICCTKLVAYTRAIGTKNINKVLQILGVKGFEKTGIPLDHVVEQLQSLISQCDKEKITFVRPVLETILKWIDSHCKTLDDEGNEKAKTLLEPLQSTKCLLINEALWRPDQVAVNFEGTCFPDLVGINQKDTYLGRCKTLLSFLDVKDRYSTHDISKVLLSYTETLDIKDPLNEQQVNHYCSF</sequence>
<evidence type="ECO:0000313" key="3">
    <source>
        <dbReference type="EMBL" id="CAG2204623.1"/>
    </source>
</evidence>
<proteinExistence type="predicted"/>
<dbReference type="GO" id="GO:0003677">
    <property type="term" value="F:DNA binding"/>
    <property type="evidence" value="ECO:0007669"/>
    <property type="project" value="InterPro"/>
</dbReference>
<keyword evidence="4" id="KW-1185">Reference proteome</keyword>
<dbReference type="PANTHER" id="PTHR46919">
    <property type="entry name" value="ZINC FINGER, C3HC4 TYPE (RING FINGER) FAMILY PROTEIN"/>
    <property type="match status" value="1"/>
</dbReference>
<dbReference type="GO" id="GO:0015074">
    <property type="term" value="P:DNA integration"/>
    <property type="evidence" value="ECO:0007669"/>
    <property type="project" value="InterPro"/>
</dbReference>
<keyword evidence="1" id="KW-0233">DNA recombination</keyword>
<dbReference type="PANTHER" id="PTHR46919:SF2">
    <property type="entry name" value="SACSIN"/>
    <property type="match status" value="1"/>
</dbReference>
<name>A0A8S3R618_MYTED</name>
<accession>A0A8S3R618</accession>
<protein>
    <recommendedName>
        <fullName evidence="2">Sacsin/Nov domain-containing protein</fullName>
    </recommendedName>
</protein>
<feature type="domain" description="Sacsin/Nov" evidence="2">
    <location>
        <begin position="1324"/>
        <end position="1564"/>
    </location>
</feature>
<dbReference type="Pfam" id="PF25794">
    <property type="entry name" value="SACS"/>
    <property type="match status" value="2"/>
</dbReference>
<dbReference type="OrthoDB" id="6140196at2759"/>
<reference evidence="3" key="1">
    <citation type="submission" date="2021-03" db="EMBL/GenBank/DDBJ databases">
        <authorList>
            <person name="Bekaert M."/>
        </authorList>
    </citation>
    <scope>NUCLEOTIDE SEQUENCE</scope>
</reference>
<dbReference type="EMBL" id="CAJPWZ010000972">
    <property type="protein sequence ID" value="CAG2204623.1"/>
    <property type="molecule type" value="Genomic_DNA"/>
</dbReference>
<dbReference type="Gene3D" id="3.30.565.10">
    <property type="entry name" value="Histidine kinase-like ATPase, C-terminal domain"/>
    <property type="match status" value="2"/>
</dbReference>
<dbReference type="GO" id="GO:0006310">
    <property type="term" value="P:DNA recombination"/>
    <property type="evidence" value="ECO:0007669"/>
    <property type="project" value="UniProtKB-KW"/>
</dbReference>
<dbReference type="InterPro" id="IPR013762">
    <property type="entry name" value="Integrase-like_cat_sf"/>
</dbReference>
<dbReference type="InterPro" id="IPR058210">
    <property type="entry name" value="SACS/Nov_dom"/>
</dbReference>
<dbReference type="NCBIfam" id="NF047352">
    <property type="entry name" value="P_loop_sacsin"/>
    <property type="match status" value="2"/>
</dbReference>
<dbReference type="InterPro" id="IPR036890">
    <property type="entry name" value="HATPase_C_sf"/>
</dbReference>
<dbReference type="Gene3D" id="1.10.443.10">
    <property type="entry name" value="Intergrase catalytic core"/>
    <property type="match status" value="1"/>
</dbReference>
<dbReference type="InterPro" id="IPR011010">
    <property type="entry name" value="DNA_brk_join_enz"/>
</dbReference>
<comment type="caution">
    <text evidence="3">The sequence shown here is derived from an EMBL/GenBank/DDBJ whole genome shotgun (WGS) entry which is preliminary data.</text>
</comment>
<feature type="domain" description="Sacsin/Nov" evidence="2">
    <location>
        <begin position="190"/>
        <end position="415"/>
    </location>
</feature>
<organism evidence="3 4">
    <name type="scientific">Mytilus edulis</name>
    <name type="common">Blue mussel</name>
    <dbReference type="NCBI Taxonomy" id="6550"/>
    <lineage>
        <taxon>Eukaryota</taxon>
        <taxon>Metazoa</taxon>
        <taxon>Spiralia</taxon>
        <taxon>Lophotrochozoa</taxon>
        <taxon>Mollusca</taxon>
        <taxon>Bivalvia</taxon>
        <taxon>Autobranchia</taxon>
        <taxon>Pteriomorphia</taxon>
        <taxon>Mytilida</taxon>
        <taxon>Mytiloidea</taxon>
        <taxon>Mytilidae</taxon>
        <taxon>Mytilinae</taxon>
        <taxon>Mytilus</taxon>
    </lineage>
</organism>
<dbReference type="SUPFAM" id="SSF55874">
    <property type="entry name" value="ATPase domain of HSP90 chaperone/DNA topoisomerase II/histidine kinase"/>
    <property type="match status" value="2"/>
</dbReference>
<evidence type="ECO:0000259" key="2">
    <source>
        <dbReference type="Pfam" id="PF25794"/>
    </source>
</evidence>
<dbReference type="SUPFAM" id="SSF56349">
    <property type="entry name" value="DNA breaking-rejoining enzymes"/>
    <property type="match status" value="1"/>
</dbReference>
<evidence type="ECO:0000256" key="1">
    <source>
        <dbReference type="ARBA" id="ARBA00023172"/>
    </source>
</evidence>
<dbReference type="Proteomes" id="UP000683360">
    <property type="component" value="Unassembled WGS sequence"/>
</dbReference>